<dbReference type="AlphaFoldDB" id="A0A1E1W2G5"/>
<proteinExistence type="predicted"/>
<dbReference type="OrthoDB" id="8006889at2759"/>
<organism evidence="1">
    <name type="scientific">Pectinophora gossypiella</name>
    <name type="common">Cotton pink bollworm</name>
    <name type="synonym">Depressaria gossypiella</name>
    <dbReference type="NCBI Taxonomy" id="13191"/>
    <lineage>
        <taxon>Eukaryota</taxon>
        <taxon>Metazoa</taxon>
        <taxon>Ecdysozoa</taxon>
        <taxon>Arthropoda</taxon>
        <taxon>Hexapoda</taxon>
        <taxon>Insecta</taxon>
        <taxon>Pterygota</taxon>
        <taxon>Neoptera</taxon>
        <taxon>Endopterygota</taxon>
        <taxon>Lepidoptera</taxon>
        <taxon>Glossata</taxon>
        <taxon>Ditrysia</taxon>
        <taxon>Gelechioidea</taxon>
        <taxon>Gelechiidae</taxon>
        <taxon>Apatetrinae</taxon>
        <taxon>Pectinophora</taxon>
    </lineage>
</organism>
<dbReference type="EMBL" id="GDQN01009889">
    <property type="protein sequence ID" value="JAT81165.1"/>
    <property type="molecule type" value="Transcribed_RNA"/>
</dbReference>
<feature type="non-terminal residue" evidence="1">
    <location>
        <position position="110"/>
    </location>
</feature>
<feature type="non-terminal residue" evidence="1">
    <location>
        <position position="1"/>
    </location>
</feature>
<name>A0A1E1W2G5_PECGO</name>
<reference evidence="1" key="1">
    <citation type="submission" date="2015-09" db="EMBL/GenBank/DDBJ databases">
        <title>De novo assembly of Pectinophora gossypiella (Pink Bollworm) gut transcriptome.</title>
        <authorList>
            <person name="Tassone E.E."/>
        </authorList>
    </citation>
    <scope>NUCLEOTIDE SEQUENCE</scope>
</reference>
<evidence type="ECO:0000313" key="1">
    <source>
        <dbReference type="EMBL" id="JAT81165.1"/>
    </source>
</evidence>
<evidence type="ECO:0008006" key="2">
    <source>
        <dbReference type="Google" id="ProtNLM"/>
    </source>
</evidence>
<accession>A0A1E1W2G5</accession>
<sequence length="110" mass="12949">AHDWVTLRELLLQEYLPLDYDYRLMAEIRARTQGSEESINHYLSIMSNYFSRLRKPIADADKLTIVLHNIRPFYSTQLALSKLDTWGELKANCKLLEQAKFRAETFTEPL</sequence>
<gene>
    <name evidence="1" type="ORF">g.17556</name>
</gene>
<protein>
    <recommendedName>
        <fullName evidence="2">Retrotransposon gag domain-containing protein</fullName>
    </recommendedName>
</protein>